<evidence type="ECO:0000313" key="3">
    <source>
        <dbReference type="Proteomes" id="UP000230605"/>
    </source>
</evidence>
<evidence type="ECO:0000313" key="4">
    <source>
        <dbReference type="Proteomes" id="UP001302367"/>
    </source>
</evidence>
<name>A0A2G5HYE9_CERBT</name>
<protein>
    <recommendedName>
        <fullName evidence="5">DJ-1/PfpI domain-containing protein</fullName>
    </recommendedName>
</protein>
<sequence>MAQQQLQVLILAFQGLNILDLCGPSEVFANFALGPKAFKITIAASQELVTSFEGPTVQRHRSLKSLLESSSDPQYPLRPLEKFDLLVIPGGPGDKVQAAIDRDPDLLRIIKKWSEISRPSPTDSSNPWKSRQPLLSICTGAAFLGTLGLLGGKTCTTHFGYIPTLEGICKKAGKEASVERKRFVDAGETSNGMRVLTSGGISCGIDASLWIVGQLVGLEEAKGVAKMMDYRWVFDKEGEGSVTEGEVV</sequence>
<dbReference type="EMBL" id="LKMD01000102">
    <property type="protein sequence ID" value="PIA97575.1"/>
    <property type="molecule type" value="Genomic_DNA"/>
</dbReference>
<proteinExistence type="predicted"/>
<dbReference type="EMBL" id="CP134185">
    <property type="protein sequence ID" value="WPA97926.1"/>
    <property type="molecule type" value="Genomic_DNA"/>
</dbReference>
<dbReference type="SUPFAM" id="SSF52317">
    <property type="entry name" value="Class I glutamine amidotransferase-like"/>
    <property type="match status" value="1"/>
</dbReference>
<gene>
    <name evidence="1" type="ORF">CB0940_05385</name>
    <name evidence="2" type="ORF">RHO25_002537</name>
</gene>
<organism evidence="1 3">
    <name type="scientific">Cercospora beticola</name>
    <name type="common">Sugarbeet leaf spot fungus</name>
    <dbReference type="NCBI Taxonomy" id="122368"/>
    <lineage>
        <taxon>Eukaryota</taxon>
        <taxon>Fungi</taxon>
        <taxon>Dikarya</taxon>
        <taxon>Ascomycota</taxon>
        <taxon>Pezizomycotina</taxon>
        <taxon>Dothideomycetes</taxon>
        <taxon>Dothideomycetidae</taxon>
        <taxon>Mycosphaerellales</taxon>
        <taxon>Mycosphaerellaceae</taxon>
        <taxon>Cercospora</taxon>
    </lineage>
</organism>
<evidence type="ECO:0008006" key="5">
    <source>
        <dbReference type="Google" id="ProtNLM"/>
    </source>
</evidence>
<reference evidence="1 3" key="1">
    <citation type="submission" date="2015-10" db="EMBL/GenBank/DDBJ databases">
        <title>The cercosporin biosynthetic gene cluster was horizontally transferred to several fungal lineages and shown to be expanded in Cercospora beticola based on microsynteny with recipient genomes.</title>
        <authorList>
            <person name="De Jonge R."/>
            <person name="Ebert M.K."/>
            <person name="Suttle J.C."/>
            <person name="Jurick Ii W.M."/>
            <person name="Secor G.A."/>
            <person name="Thomma B.P."/>
            <person name="Van De Peer Y."/>
            <person name="Bolton M.D."/>
        </authorList>
    </citation>
    <scope>NUCLEOTIDE SEQUENCE [LARGE SCALE GENOMIC DNA]</scope>
    <source>
        <strain evidence="1 3">09-40</strain>
    </source>
</reference>
<dbReference type="AlphaFoldDB" id="A0A2G5HYE9"/>
<keyword evidence="4" id="KW-1185">Reference proteome</keyword>
<dbReference type="OrthoDB" id="543156at2759"/>
<dbReference type="InterPro" id="IPR029062">
    <property type="entry name" value="Class_I_gatase-like"/>
</dbReference>
<dbReference type="InterPro" id="IPR052158">
    <property type="entry name" value="INH-QAR"/>
</dbReference>
<reference evidence="2 4" key="2">
    <citation type="submission" date="2023-09" db="EMBL/GenBank/DDBJ databases">
        <title>Complete-Gapless Cercospora beticola genome.</title>
        <authorList>
            <person name="Wyatt N.A."/>
            <person name="Spanner R.E."/>
            <person name="Bolton M.D."/>
        </authorList>
    </citation>
    <scope>NUCLEOTIDE SEQUENCE [LARGE SCALE GENOMIC DNA]</scope>
    <source>
        <strain evidence="2">Cb09-40</strain>
    </source>
</reference>
<dbReference type="PANTHER" id="PTHR43130">
    <property type="entry name" value="ARAC-FAMILY TRANSCRIPTIONAL REGULATOR"/>
    <property type="match status" value="1"/>
</dbReference>
<evidence type="ECO:0000313" key="1">
    <source>
        <dbReference type="EMBL" id="PIA97575.1"/>
    </source>
</evidence>
<evidence type="ECO:0000313" key="2">
    <source>
        <dbReference type="EMBL" id="WPA97926.1"/>
    </source>
</evidence>
<dbReference type="PANTHER" id="PTHR43130:SF3">
    <property type="entry name" value="HTH-TYPE TRANSCRIPTIONAL REGULATOR RV1931C"/>
    <property type="match status" value="1"/>
</dbReference>
<dbReference type="Proteomes" id="UP000230605">
    <property type="component" value="Chromosome 2"/>
</dbReference>
<accession>A0A2G5HYE9</accession>
<dbReference type="Proteomes" id="UP001302367">
    <property type="component" value="Chromosome 2"/>
</dbReference>
<dbReference type="Gene3D" id="3.40.50.880">
    <property type="match status" value="1"/>
</dbReference>